<dbReference type="PANTHER" id="PTHR35369">
    <property type="entry name" value="BLR3025 PROTEIN-RELATED"/>
    <property type="match status" value="1"/>
</dbReference>
<dbReference type="CDD" id="cd03468">
    <property type="entry name" value="PolY_like"/>
    <property type="match status" value="1"/>
</dbReference>
<dbReference type="EMBL" id="CP102480">
    <property type="protein sequence ID" value="UUX50974.1"/>
    <property type="molecule type" value="Genomic_DNA"/>
</dbReference>
<dbReference type="SUPFAM" id="SSF56672">
    <property type="entry name" value="DNA/RNA polymerases"/>
    <property type="match status" value="1"/>
</dbReference>
<evidence type="ECO:0000313" key="5">
    <source>
        <dbReference type="EMBL" id="UUX50974.1"/>
    </source>
</evidence>
<accession>A0A9J7AV31</accession>
<feature type="compositionally biased region" description="Basic and acidic residues" evidence="2">
    <location>
        <begin position="407"/>
        <end position="416"/>
    </location>
</feature>
<dbReference type="Proteomes" id="UP001060336">
    <property type="component" value="Chromosome"/>
</dbReference>
<feature type="domain" description="DUF6504" evidence="4">
    <location>
        <begin position="460"/>
        <end position="532"/>
    </location>
</feature>
<evidence type="ECO:0000259" key="4">
    <source>
        <dbReference type="Pfam" id="PF20114"/>
    </source>
</evidence>
<dbReference type="RefSeq" id="WP_257770239.1">
    <property type="nucleotide sequence ID" value="NZ_CP102480.1"/>
</dbReference>
<dbReference type="KEGG" id="naci:NUH88_04605"/>
<dbReference type="InterPro" id="IPR017961">
    <property type="entry name" value="DNA_pol_Y-fam_little_finger"/>
</dbReference>
<name>A0A9J7AV31_9PROT</name>
<protein>
    <submittedName>
        <fullName evidence="5">DNA polymerase Y family protein</fullName>
    </submittedName>
</protein>
<sequence>MARRFLYLYIPDFAFEWRGREATGAAGTAAPDAPAVLTRRLVGTEVIAAVNGAAALQGIAVGRTLADARAMMPGLTVLEADPAADRKRLERLRAWCHRYTPMVALDDKAAPFTGEGGSAGLILDITGCAHLFRQDGAEDFATEEQALGRDCLAALERLGFAARLAVADAPDAARAVARFSAPMLTLVPEGKLRMALEPLPVAALGIAAATVEALDRVGLRRIAQLAGQPRAPLANRFGLALVEALDRALGELSAALDMRLPEAPFQERIAFAEPIALREDLEASARRTLGALCRRLEREQAGARRVRLRFFRVDGEVLQVSAGTSRACRDADTLFRLLAQHFDKIDPGFGIDMVLAEMLEGDRAAGVQAALGSTEMRDRDAVTDLGDRLANRLGADAVHRLQPVESHLPERAEKRAAGRPGRKGLTWTNIRPPAPERAARPVRLMRRPEPVEATALLPDHPPARFRWRGAEYRVAHAAGPERIAPEWWRAGNDDAEMLTRDYFRLEDGEGRRFWLYRDGLAERGEAPKWFLHGLFS</sequence>
<keyword evidence="6" id="KW-1185">Reference proteome</keyword>
<dbReference type="PANTHER" id="PTHR35369:SF2">
    <property type="entry name" value="BLR3025 PROTEIN"/>
    <property type="match status" value="1"/>
</dbReference>
<keyword evidence="1" id="KW-0227">DNA damage</keyword>
<dbReference type="AlphaFoldDB" id="A0A9J7AV31"/>
<evidence type="ECO:0000256" key="1">
    <source>
        <dbReference type="ARBA" id="ARBA00022763"/>
    </source>
</evidence>
<evidence type="ECO:0000259" key="3">
    <source>
        <dbReference type="Pfam" id="PF11799"/>
    </source>
</evidence>
<dbReference type="GO" id="GO:0006281">
    <property type="term" value="P:DNA repair"/>
    <property type="evidence" value="ECO:0007669"/>
    <property type="project" value="TreeGrafter"/>
</dbReference>
<feature type="region of interest" description="Disordered" evidence="2">
    <location>
        <begin position="406"/>
        <end position="433"/>
    </location>
</feature>
<dbReference type="InterPro" id="IPR045443">
    <property type="entry name" value="DUF6504"/>
</dbReference>
<dbReference type="Pfam" id="PF20114">
    <property type="entry name" value="DUF6504"/>
    <property type="match status" value="1"/>
</dbReference>
<evidence type="ECO:0000256" key="2">
    <source>
        <dbReference type="SAM" id="MobiDB-lite"/>
    </source>
</evidence>
<gene>
    <name evidence="5" type="ORF">NUH88_04605</name>
</gene>
<organism evidence="5 6">
    <name type="scientific">Nisaea acidiphila</name>
    <dbReference type="NCBI Taxonomy" id="1862145"/>
    <lineage>
        <taxon>Bacteria</taxon>
        <taxon>Pseudomonadati</taxon>
        <taxon>Pseudomonadota</taxon>
        <taxon>Alphaproteobacteria</taxon>
        <taxon>Rhodospirillales</taxon>
        <taxon>Thalassobaculaceae</taxon>
        <taxon>Nisaea</taxon>
    </lineage>
</organism>
<feature type="domain" description="DNA polymerase Y-family little finger" evidence="3">
    <location>
        <begin position="270"/>
        <end position="346"/>
    </location>
</feature>
<proteinExistence type="predicted"/>
<dbReference type="InterPro" id="IPR043502">
    <property type="entry name" value="DNA/RNA_pol_sf"/>
</dbReference>
<reference evidence="5" key="1">
    <citation type="submission" date="2022-08" db="EMBL/GenBank/DDBJ databases">
        <title>Nisaea acidiphila sp. nov., isolated from a marine algal debris and emended description of the genus Nisaea Urios et al. 2008.</title>
        <authorList>
            <person name="Kwon K."/>
        </authorList>
    </citation>
    <scope>NUCLEOTIDE SEQUENCE</scope>
    <source>
        <strain evidence="5">MEBiC11861</strain>
    </source>
</reference>
<dbReference type="Pfam" id="PF11799">
    <property type="entry name" value="IMS_C"/>
    <property type="match status" value="1"/>
</dbReference>
<dbReference type="InterPro" id="IPR050356">
    <property type="entry name" value="SulA_CellDiv_inhibitor"/>
</dbReference>
<evidence type="ECO:0000313" key="6">
    <source>
        <dbReference type="Proteomes" id="UP001060336"/>
    </source>
</evidence>